<protein>
    <submittedName>
        <fullName evidence="1">Uncharacterized protein</fullName>
    </submittedName>
</protein>
<comment type="caution">
    <text evidence="1">The sequence shown here is derived from an EMBL/GenBank/DDBJ whole genome shotgun (WGS) entry which is preliminary data.</text>
</comment>
<evidence type="ECO:0000313" key="2">
    <source>
        <dbReference type="Proteomes" id="UP001204068"/>
    </source>
</evidence>
<dbReference type="AlphaFoldDB" id="A0AAW5LPK3"/>
<accession>A0AAW5LPK3</accession>
<name>A0AAW5LPK3_MAMSC</name>
<sequence>MENKDVKIKGMDIEINGIPYDLRLQEVQGQEPKVRIYKNFSWEQTLEKDFDEDSKILVLLKALELMNENKGADKHDSIPNR</sequence>
<dbReference type="RefSeq" id="WP_243476423.1">
    <property type="nucleotide sequence ID" value="NZ_JALGPL010000016.1"/>
</dbReference>
<proteinExistence type="predicted"/>
<dbReference type="EMBL" id="JANILD010000009">
    <property type="protein sequence ID" value="MCQ9304942.1"/>
    <property type="molecule type" value="Genomic_DNA"/>
</dbReference>
<dbReference type="Proteomes" id="UP001204068">
    <property type="component" value="Unassembled WGS sequence"/>
</dbReference>
<organism evidence="1 2">
    <name type="scientific">Mammaliicoccus sciuri</name>
    <name type="common">Staphylococcus sciuri</name>
    <dbReference type="NCBI Taxonomy" id="1296"/>
    <lineage>
        <taxon>Bacteria</taxon>
        <taxon>Bacillati</taxon>
        <taxon>Bacillota</taxon>
        <taxon>Bacilli</taxon>
        <taxon>Bacillales</taxon>
        <taxon>Staphylococcaceae</taxon>
        <taxon>Mammaliicoccus</taxon>
    </lineage>
</organism>
<reference evidence="1" key="1">
    <citation type="submission" date="2022-07" db="EMBL/GenBank/DDBJ databases">
        <title>Bacterial species isolated from the porcine tonsil microbiota.</title>
        <authorList>
            <person name="Oliveira I.M.F."/>
        </authorList>
    </citation>
    <scope>NUCLEOTIDE SEQUENCE</scope>
    <source>
        <strain evidence="1">8QC2O2</strain>
    </source>
</reference>
<gene>
    <name evidence="1" type="ORF">NQ032_15130</name>
</gene>
<evidence type="ECO:0000313" key="1">
    <source>
        <dbReference type="EMBL" id="MCQ9304942.1"/>
    </source>
</evidence>